<dbReference type="InterPro" id="IPR011493">
    <property type="entry name" value="GLUG"/>
</dbReference>
<evidence type="ECO:0000259" key="1">
    <source>
        <dbReference type="Pfam" id="PF07581"/>
    </source>
</evidence>
<feature type="non-terminal residue" evidence="2">
    <location>
        <position position="1"/>
    </location>
</feature>
<gene>
    <name evidence="2" type="ORF">S12H4_54296</name>
</gene>
<name>X1TV11_9ZZZZ</name>
<protein>
    <recommendedName>
        <fullName evidence="1">GLUG domain-containing protein</fullName>
    </recommendedName>
</protein>
<comment type="caution">
    <text evidence="2">The sequence shown here is derived from an EMBL/GenBank/DDBJ whole genome shotgun (WGS) entry which is preliminary data.</text>
</comment>
<accession>X1TV11</accession>
<organism evidence="2">
    <name type="scientific">marine sediment metagenome</name>
    <dbReference type="NCBI Taxonomy" id="412755"/>
    <lineage>
        <taxon>unclassified sequences</taxon>
        <taxon>metagenomes</taxon>
        <taxon>ecological metagenomes</taxon>
    </lineage>
</organism>
<dbReference type="EMBL" id="BARW01034688">
    <property type="protein sequence ID" value="GAJ09069.1"/>
    <property type="molecule type" value="Genomic_DNA"/>
</dbReference>
<dbReference type="AlphaFoldDB" id="X1TV11"/>
<proteinExistence type="predicted"/>
<dbReference type="Pfam" id="PF07581">
    <property type="entry name" value="Glug"/>
    <property type="match status" value="1"/>
</dbReference>
<dbReference type="Gene3D" id="2.160.20.110">
    <property type="match status" value="1"/>
</dbReference>
<reference evidence="2" key="1">
    <citation type="journal article" date="2014" name="Front. Microbiol.">
        <title>High frequency of phylogenetically diverse reductive dehalogenase-homologous genes in deep subseafloor sedimentary metagenomes.</title>
        <authorList>
            <person name="Kawai M."/>
            <person name="Futagami T."/>
            <person name="Toyoda A."/>
            <person name="Takaki Y."/>
            <person name="Nishi S."/>
            <person name="Hori S."/>
            <person name="Arai W."/>
            <person name="Tsubouchi T."/>
            <person name="Morono Y."/>
            <person name="Uchiyama I."/>
            <person name="Ito T."/>
            <person name="Fujiyama A."/>
            <person name="Inagaki F."/>
            <person name="Takami H."/>
        </authorList>
    </citation>
    <scope>NUCLEOTIDE SEQUENCE</scope>
    <source>
        <strain evidence="2">Expedition CK06-06</strain>
    </source>
</reference>
<evidence type="ECO:0000313" key="2">
    <source>
        <dbReference type="EMBL" id="GAJ09069.1"/>
    </source>
</evidence>
<feature type="domain" description="GLUG" evidence="1">
    <location>
        <begin position="12"/>
        <end position="34"/>
    </location>
</feature>
<sequence>GDVISTDLGWSGAGGFAGDNHGVVENCYARGDVTGLSDDVGGFIGYNNGPVDRVYSTGLVTGVGALVGGLIGENDGVVDNSFWDTDTSGMLVSAGGTGKTTAEMKDSATFIGAGWDFATIWDITPSCNNDYPCLLNVTPDCGIPVIPFVVNKAYALARCEL</sequence>